<evidence type="ECO:0000313" key="2">
    <source>
        <dbReference type="EMBL" id="MCJ8501842.1"/>
    </source>
</evidence>
<dbReference type="EMBL" id="JALJRB010000018">
    <property type="protein sequence ID" value="MCJ8501842.1"/>
    <property type="molecule type" value="Genomic_DNA"/>
</dbReference>
<feature type="region of interest" description="Disordered" evidence="1">
    <location>
        <begin position="19"/>
        <end position="39"/>
    </location>
</feature>
<evidence type="ECO:0000313" key="3">
    <source>
        <dbReference type="Proteomes" id="UP001165427"/>
    </source>
</evidence>
<dbReference type="Proteomes" id="UP001165427">
    <property type="component" value="Unassembled WGS sequence"/>
</dbReference>
<dbReference type="RefSeq" id="WP_246911133.1">
    <property type="nucleotide sequence ID" value="NZ_JALJRB010000018.1"/>
</dbReference>
<proteinExistence type="predicted"/>
<organism evidence="2 3">
    <name type="scientific">Desulfatitalea alkaliphila</name>
    <dbReference type="NCBI Taxonomy" id="2929485"/>
    <lineage>
        <taxon>Bacteria</taxon>
        <taxon>Pseudomonadati</taxon>
        <taxon>Thermodesulfobacteriota</taxon>
        <taxon>Desulfobacteria</taxon>
        <taxon>Desulfobacterales</taxon>
        <taxon>Desulfosarcinaceae</taxon>
        <taxon>Desulfatitalea</taxon>
    </lineage>
</organism>
<protein>
    <submittedName>
        <fullName evidence="2">Uncharacterized protein</fullName>
    </submittedName>
</protein>
<name>A0AA41R2K6_9BACT</name>
<gene>
    <name evidence="2" type="ORF">MRX98_14760</name>
</gene>
<sequence>MMTRKQFFQHLLLKLAHAATGDRPQAPPKPSVNGSGPAMLAFTELSPSLVAMEADVSGRSEDAHENPAALRRQLYARLRERARSSGGSLHDNAD</sequence>
<evidence type="ECO:0000256" key="1">
    <source>
        <dbReference type="SAM" id="MobiDB-lite"/>
    </source>
</evidence>
<accession>A0AA41R2K6</accession>
<dbReference type="AlphaFoldDB" id="A0AA41R2K6"/>
<comment type="caution">
    <text evidence="2">The sequence shown here is derived from an EMBL/GenBank/DDBJ whole genome shotgun (WGS) entry which is preliminary data.</text>
</comment>
<reference evidence="2" key="1">
    <citation type="submission" date="2022-04" db="EMBL/GenBank/DDBJ databases">
        <title>Desulfatitalea alkaliphila sp. nov., a novel anaerobic sulfate-reducing bacterium isolated from terrestrial mud volcano, Taman Peninsula, Russia.</title>
        <authorList>
            <person name="Khomyakova M.A."/>
            <person name="Merkel A.Y."/>
            <person name="Slobodkin A.I."/>
        </authorList>
    </citation>
    <scope>NUCLEOTIDE SEQUENCE</scope>
    <source>
        <strain evidence="2">M08but</strain>
    </source>
</reference>
<keyword evidence="3" id="KW-1185">Reference proteome</keyword>